<dbReference type="PANTHER" id="PTHR47939:SF13">
    <property type="entry name" value="OS03G0201400 PROTEIN"/>
    <property type="match status" value="1"/>
</dbReference>
<evidence type="ECO:0000256" key="2">
    <source>
        <dbReference type="ARBA" id="ARBA00022737"/>
    </source>
</evidence>
<comment type="similarity">
    <text evidence="1">Belongs to the PPR family. P subfamily.</text>
</comment>
<dbReference type="Pfam" id="PF13041">
    <property type="entry name" value="PPR_2"/>
    <property type="match status" value="4"/>
</dbReference>
<sequence>MWRIFHTRITKCIQQNTFQRHYCQNNLILVQEIIEILKNNKWKSLIQSSGLIEKLNPDLVQSVLHEWSKHKVGIQSELEIHSFLAALLCSSSSNNLYGPANSVLDTVIKFGLPPLDIVKSIDNCRKEFDESRKFDHVIFGLLMDKYREKGYLFEAAIVIFAHNKDLDCVPSFLYCNRLLMDLLKVSNFRLFWRVINAMREANVTFSDITYTCMVGAHCREGNVNDAKKVFAEMKKKGHCPNMFTYNYLIKGLFRAGHVDEAIELKKSMSLVPNIYIYTTIIRGLCVANKFREATMVLAEMSERGVKPNAVVYQVLIDCYLRHDDVDEAFKMKDIKDAIGIDLVMCNTFLRGLCKCGKMEKAYELVDEMTREGIEPDLKTYTLLIEGHCREGNVATVLELLEEMKKKNLAPVESTYCMITNCFCRNKDPDSVIASLPDLITKNGKRNAHTWRTLLMNYSCKGNLQQLRRILEVMHEQGIIPATPHYNILIKGLCRTWKMKVAQSCLVEMLDRGLKPDQEIYEAFIIGYCGKGELQNAEKYLCQMLHHGFKPNKAIYSALISVNCKSGKVSEAFGAFRSMLSLDLLKVCEAYPVLLRSLLTNGKMLEAAEVISELHGKNLVADVSAYEALICYFAQHSEIEKAFTLYEESQNKGIRLNLRTRNHLIVGLFRAGQTERAKIIFEIILKEGLGPNREICTTMISGLAKGGLLSEAFGLFHSMILRGLSPRRIIYNALLDGCCKTGNLQKAQDLLQEMFQMGIASTKDFNTLIDGFLKNGNVVETKQLLKKMIEGCVELDQDTYTMLIEQLCKDGLMEEAEMLISEMQKRDLVP</sequence>
<evidence type="ECO:0000256" key="3">
    <source>
        <dbReference type="PROSITE-ProRule" id="PRU00708"/>
    </source>
</evidence>
<accession>A0A2G2WCN9</accession>
<dbReference type="Proteomes" id="UP000224567">
    <property type="component" value="Unassembled WGS sequence"/>
</dbReference>
<reference evidence="4 5" key="1">
    <citation type="journal article" date="2017" name="Genome Biol.">
        <title>New reference genome sequences of hot pepper reveal the massive evolution of plant disease-resistance genes by retroduplication.</title>
        <authorList>
            <person name="Kim S."/>
            <person name="Park J."/>
            <person name="Yeom S.I."/>
            <person name="Kim Y.M."/>
            <person name="Seo E."/>
            <person name="Kim K.T."/>
            <person name="Kim M.S."/>
            <person name="Lee J.M."/>
            <person name="Cheong K."/>
            <person name="Shin H.S."/>
            <person name="Kim S.B."/>
            <person name="Han K."/>
            <person name="Lee J."/>
            <person name="Park M."/>
            <person name="Lee H.A."/>
            <person name="Lee H.Y."/>
            <person name="Lee Y."/>
            <person name="Oh S."/>
            <person name="Lee J.H."/>
            <person name="Choi E."/>
            <person name="Choi E."/>
            <person name="Lee S.E."/>
            <person name="Jeon J."/>
            <person name="Kim H."/>
            <person name="Choi G."/>
            <person name="Song H."/>
            <person name="Lee J."/>
            <person name="Lee S.C."/>
            <person name="Kwon J.K."/>
            <person name="Lee H.Y."/>
            <person name="Koo N."/>
            <person name="Hong Y."/>
            <person name="Kim R.W."/>
            <person name="Kang W.H."/>
            <person name="Huh J.H."/>
            <person name="Kang B.C."/>
            <person name="Yang T.J."/>
            <person name="Lee Y.H."/>
            <person name="Bennetzen J.L."/>
            <person name="Choi D."/>
        </authorList>
    </citation>
    <scope>NUCLEOTIDE SEQUENCE [LARGE SCALE GENOMIC DNA]</scope>
    <source>
        <strain evidence="5">cv. PBC81</strain>
    </source>
</reference>
<dbReference type="InterPro" id="IPR050667">
    <property type="entry name" value="PPR-containing_protein"/>
</dbReference>
<dbReference type="Pfam" id="PF01535">
    <property type="entry name" value="PPR"/>
    <property type="match status" value="2"/>
</dbReference>
<feature type="repeat" description="PPR" evidence="3">
    <location>
        <begin position="621"/>
        <end position="655"/>
    </location>
</feature>
<proteinExistence type="inferred from homology"/>
<dbReference type="InterPro" id="IPR002885">
    <property type="entry name" value="PPR_rpt"/>
</dbReference>
<dbReference type="PANTHER" id="PTHR47939">
    <property type="entry name" value="MEMBRANE-ASSOCIATED SALT-INDUCIBLE PROTEIN-LIKE"/>
    <property type="match status" value="1"/>
</dbReference>
<evidence type="ECO:0000313" key="5">
    <source>
        <dbReference type="Proteomes" id="UP000224567"/>
    </source>
</evidence>
<dbReference type="OrthoDB" id="185373at2759"/>
<evidence type="ECO:0000313" key="4">
    <source>
        <dbReference type="EMBL" id="PHT43024.1"/>
    </source>
</evidence>
<comment type="caution">
    <text evidence="4">The sequence shown here is derived from an EMBL/GenBank/DDBJ whole genome shotgun (WGS) entry which is preliminary data.</text>
</comment>
<feature type="repeat" description="PPR" evidence="3">
    <location>
        <begin position="241"/>
        <end position="271"/>
    </location>
</feature>
<dbReference type="EMBL" id="MLFT02000007">
    <property type="protein sequence ID" value="PHT43024.1"/>
    <property type="molecule type" value="Genomic_DNA"/>
</dbReference>
<reference evidence="5" key="2">
    <citation type="journal article" date="2017" name="J. Anim. Genet.">
        <title>Multiple reference genome sequences of hot pepper reveal the massive evolution of plant disease resistance genes by retroduplication.</title>
        <authorList>
            <person name="Kim S."/>
            <person name="Park J."/>
            <person name="Yeom S.-I."/>
            <person name="Kim Y.-M."/>
            <person name="Seo E."/>
            <person name="Kim K.-T."/>
            <person name="Kim M.-S."/>
            <person name="Lee J.M."/>
            <person name="Cheong K."/>
            <person name="Shin H.-S."/>
            <person name="Kim S.-B."/>
            <person name="Han K."/>
            <person name="Lee J."/>
            <person name="Park M."/>
            <person name="Lee H.-A."/>
            <person name="Lee H.-Y."/>
            <person name="Lee Y."/>
            <person name="Oh S."/>
            <person name="Lee J.H."/>
            <person name="Choi E."/>
            <person name="Choi E."/>
            <person name="Lee S.E."/>
            <person name="Jeon J."/>
            <person name="Kim H."/>
            <person name="Choi G."/>
            <person name="Song H."/>
            <person name="Lee J."/>
            <person name="Lee S.-C."/>
            <person name="Kwon J.-K."/>
            <person name="Lee H.-Y."/>
            <person name="Koo N."/>
            <person name="Hong Y."/>
            <person name="Kim R.W."/>
            <person name="Kang W.-H."/>
            <person name="Huh J.H."/>
            <person name="Kang B.-C."/>
            <person name="Yang T.-J."/>
            <person name="Lee Y.-H."/>
            <person name="Bennetzen J.L."/>
            <person name="Choi D."/>
        </authorList>
    </citation>
    <scope>NUCLEOTIDE SEQUENCE [LARGE SCALE GENOMIC DNA]</scope>
    <source>
        <strain evidence="5">cv. PBC81</strain>
    </source>
</reference>
<evidence type="ECO:0008006" key="6">
    <source>
        <dbReference type="Google" id="ProtNLM"/>
    </source>
</evidence>
<feature type="repeat" description="PPR" evidence="3">
    <location>
        <begin position="481"/>
        <end position="515"/>
    </location>
</feature>
<feature type="repeat" description="PPR" evidence="3">
    <location>
        <begin position="656"/>
        <end position="690"/>
    </location>
</feature>
<feature type="repeat" description="PPR" evidence="3">
    <location>
        <begin position="341"/>
        <end position="375"/>
    </location>
</feature>
<feature type="repeat" description="PPR" evidence="3">
    <location>
        <begin position="273"/>
        <end position="307"/>
    </location>
</feature>
<dbReference type="PROSITE" id="PS51375">
    <property type="entry name" value="PPR"/>
    <property type="match status" value="14"/>
</dbReference>
<feature type="repeat" description="PPR" evidence="3">
    <location>
        <begin position="516"/>
        <end position="550"/>
    </location>
</feature>
<protein>
    <recommendedName>
        <fullName evidence="6">Pentatricopeptide repeat-containing protein</fullName>
    </recommendedName>
</protein>
<keyword evidence="2" id="KW-0677">Repeat</keyword>
<dbReference type="NCBIfam" id="TIGR00756">
    <property type="entry name" value="PPR"/>
    <property type="match status" value="12"/>
</dbReference>
<feature type="repeat" description="PPR" evidence="3">
    <location>
        <begin position="726"/>
        <end position="760"/>
    </location>
</feature>
<name>A0A2G2WCN9_CAPBA</name>
<dbReference type="AlphaFoldDB" id="A0A2G2WCN9"/>
<feature type="repeat" description="PPR" evidence="3">
    <location>
        <begin position="206"/>
        <end position="240"/>
    </location>
</feature>
<organism evidence="4 5">
    <name type="scientific">Capsicum baccatum</name>
    <name type="common">Peruvian pepper</name>
    <dbReference type="NCBI Taxonomy" id="33114"/>
    <lineage>
        <taxon>Eukaryota</taxon>
        <taxon>Viridiplantae</taxon>
        <taxon>Streptophyta</taxon>
        <taxon>Embryophyta</taxon>
        <taxon>Tracheophyta</taxon>
        <taxon>Spermatophyta</taxon>
        <taxon>Magnoliopsida</taxon>
        <taxon>eudicotyledons</taxon>
        <taxon>Gunneridae</taxon>
        <taxon>Pentapetalae</taxon>
        <taxon>asterids</taxon>
        <taxon>lamiids</taxon>
        <taxon>Solanales</taxon>
        <taxon>Solanaceae</taxon>
        <taxon>Solanoideae</taxon>
        <taxon>Capsiceae</taxon>
        <taxon>Capsicum</taxon>
    </lineage>
</organism>
<evidence type="ECO:0000256" key="1">
    <source>
        <dbReference type="ARBA" id="ARBA00007626"/>
    </source>
</evidence>
<gene>
    <name evidence="4" type="ORF">CQW23_17049</name>
</gene>
<dbReference type="Pfam" id="PF12854">
    <property type="entry name" value="PPR_1"/>
    <property type="match status" value="1"/>
</dbReference>
<feature type="repeat" description="PPR" evidence="3">
    <location>
        <begin position="795"/>
        <end position="829"/>
    </location>
</feature>
<dbReference type="Pfam" id="PF13812">
    <property type="entry name" value="PPR_3"/>
    <property type="match status" value="2"/>
</dbReference>
<keyword evidence="5" id="KW-1185">Reference proteome</keyword>
<dbReference type="Gene3D" id="1.25.40.10">
    <property type="entry name" value="Tetratricopeptide repeat domain"/>
    <property type="match status" value="6"/>
</dbReference>
<dbReference type="InterPro" id="IPR011990">
    <property type="entry name" value="TPR-like_helical_dom_sf"/>
</dbReference>
<feature type="repeat" description="PPR" evidence="3">
    <location>
        <begin position="551"/>
        <end position="585"/>
    </location>
</feature>
<feature type="repeat" description="PPR" evidence="3">
    <location>
        <begin position="691"/>
        <end position="725"/>
    </location>
</feature>
<feature type="repeat" description="PPR" evidence="3">
    <location>
        <begin position="446"/>
        <end position="480"/>
    </location>
</feature>
<feature type="repeat" description="PPR" evidence="3">
    <location>
        <begin position="376"/>
        <end position="410"/>
    </location>
</feature>